<dbReference type="PANTHER" id="PTHR33214:SF69">
    <property type="entry name" value="BIFUNCTIONAL INHIBITOR_LIPID-TRANSFER PROTEIN_SEED STORAGE 2S ALBUMIN SUPERFAMILY PROTEIN"/>
    <property type="match status" value="1"/>
</dbReference>
<evidence type="ECO:0000256" key="2">
    <source>
        <dbReference type="ARBA" id="ARBA00023121"/>
    </source>
</evidence>
<evidence type="ECO:0000256" key="3">
    <source>
        <dbReference type="SAM" id="SignalP"/>
    </source>
</evidence>
<evidence type="ECO:0000256" key="1">
    <source>
        <dbReference type="ARBA" id="ARBA00022448"/>
    </source>
</evidence>
<reference evidence="5 6" key="1">
    <citation type="submission" date="2024-12" db="EMBL/GenBank/DDBJ databases">
        <title>The unique morphological basis and parallel evolutionary history of personate flowers in Penstemon.</title>
        <authorList>
            <person name="Depatie T.H."/>
            <person name="Wessinger C.A."/>
        </authorList>
    </citation>
    <scope>NUCLEOTIDE SEQUENCE [LARGE SCALE GENOMIC DNA]</scope>
    <source>
        <strain evidence="5">WTNN_2</strain>
        <tissue evidence="5">Leaf</tissue>
    </source>
</reference>
<keyword evidence="3" id="KW-0732">Signal</keyword>
<dbReference type="AlphaFoldDB" id="A0ABD3U617"/>
<evidence type="ECO:0000313" key="5">
    <source>
        <dbReference type="EMBL" id="KAL3844899.1"/>
    </source>
</evidence>
<evidence type="ECO:0000259" key="4">
    <source>
        <dbReference type="Pfam" id="PF14368"/>
    </source>
</evidence>
<gene>
    <name evidence="5" type="ORF">ACJIZ3_002302</name>
</gene>
<dbReference type="Pfam" id="PF14368">
    <property type="entry name" value="LTP_2"/>
    <property type="match status" value="1"/>
</dbReference>
<dbReference type="GO" id="GO:0008289">
    <property type="term" value="F:lipid binding"/>
    <property type="evidence" value="ECO:0007669"/>
    <property type="project" value="UniProtKB-KW"/>
</dbReference>
<keyword evidence="6" id="KW-1185">Reference proteome</keyword>
<dbReference type="InterPro" id="IPR033872">
    <property type="entry name" value="nsLTP2"/>
</dbReference>
<dbReference type="CDD" id="cd01959">
    <property type="entry name" value="nsLTP2"/>
    <property type="match status" value="1"/>
</dbReference>
<protein>
    <recommendedName>
        <fullName evidence="4">Bifunctional inhibitor/plant lipid transfer protein/seed storage helical domain-containing protein</fullName>
    </recommendedName>
</protein>
<name>A0ABD3U617_9LAMI</name>
<feature type="signal peptide" evidence="3">
    <location>
        <begin position="1"/>
        <end position="30"/>
    </location>
</feature>
<dbReference type="InterPro" id="IPR036312">
    <property type="entry name" value="Bifun_inhib/LTP/seed_sf"/>
</dbReference>
<proteinExistence type="predicted"/>
<accession>A0ABD3U617</accession>
<comment type="caution">
    <text evidence="5">The sequence shown here is derived from an EMBL/GenBank/DDBJ whole genome shotgun (WGS) entry which is preliminary data.</text>
</comment>
<feature type="chain" id="PRO_5044755370" description="Bifunctional inhibitor/plant lipid transfer protein/seed storage helical domain-containing protein" evidence="3">
    <location>
        <begin position="31"/>
        <end position="144"/>
    </location>
</feature>
<evidence type="ECO:0000313" key="6">
    <source>
        <dbReference type="Proteomes" id="UP001634393"/>
    </source>
</evidence>
<dbReference type="SUPFAM" id="SSF47699">
    <property type="entry name" value="Bifunctional inhibitor/lipid-transfer protein/seed storage 2S albumin"/>
    <property type="match status" value="1"/>
</dbReference>
<feature type="domain" description="Bifunctional inhibitor/plant lipid transfer protein/seed storage helical" evidence="4">
    <location>
        <begin position="16"/>
        <end position="73"/>
    </location>
</feature>
<dbReference type="Proteomes" id="UP001634393">
    <property type="component" value="Unassembled WGS sequence"/>
</dbReference>
<organism evidence="5 6">
    <name type="scientific">Penstemon smallii</name>
    <dbReference type="NCBI Taxonomy" id="265156"/>
    <lineage>
        <taxon>Eukaryota</taxon>
        <taxon>Viridiplantae</taxon>
        <taxon>Streptophyta</taxon>
        <taxon>Embryophyta</taxon>
        <taxon>Tracheophyta</taxon>
        <taxon>Spermatophyta</taxon>
        <taxon>Magnoliopsida</taxon>
        <taxon>eudicotyledons</taxon>
        <taxon>Gunneridae</taxon>
        <taxon>Pentapetalae</taxon>
        <taxon>asterids</taxon>
        <taxon>lamiids</taxon>
        <taxon>Lamiales</taxon>
        <taxon>Plantaginaceae</taxon>
        <taxon>Cheloneae</taxon>
        <taxon>Penstemon</taxon>
    </lineage>
</organism>
<sequence>MKNSASVSIGAWFLVALVVVLVAEVQDAAAVNCTPMELSPCIAAITGGGTPSQECCGKLKEQEPCFCDYLKDPTLKPYVDSPNSKKCSPSELSQACIGPLMIYRTTTIQPCFCGYLRNPSLTPFIHSPDFKMKVAACGVTMPHC</sequence>
<dbReference type="Gene3D" id="1.10.110.10">
    <property type="entry name" value="Plant lipid-transfer and hydrophobic proteins"/>
    <property type="match status" value="1"/>
</dbReference>
<keyword evidence="1" id="KW-0813">Transport</keyword>
<dbReference type="InterPro" id="IPR016140">
    <property type="entry name" value="Bifunc_inhib/LTP/seed_store"/>
</dbReference>
<keyword evidence="2" id="KW-0446">Lipid-binding</keyword>
<dbReference type="PANTHER" id="PTHR33214">
    <property type="entry name" value="BIFUNCTIONAL INHIBITOR/LIPID-TRANSFER PROTEIN/SEED STORAGE 2S ALBUMIN SUPERFAMILY PROTEIN"/>
    <property type="match status" value="1"/>
</dbReference>
<dbReference type="EMBL" id="JBJXBP010000002">
    <property type="protein sequence ID" value="KAL3844899.1"/>
    <property type="molecule type" value="Genomic_DNA"/>
</dbReference>